<evidence type="ECO:0000313" key="2">
    <source>
        <dbReference type="EMBL" id="SMX24627.1"/>
    </source>
</evidence>
<dbReference type="RefSeq" id="WP_093974673.1">
    <property type="nucleotide sequence ID" value="NZ_FXXQ01000009.1"/>
</dbReference>
<dbReference type="Pfam" id="PF02195">
    <property type="entry name" value="ParB_N"/>
    <property type="match status" value="1"/>
</dbReference>
<dbReference type="EMBL" id="FXXQ01000009">
    <property type="protein sequence ID" value="SMX24627.1"/>
    <property type="molecule type" value="Genomic_DNA"/>
</dbReference>
<dbReference type="AlphaFoldDB" id="A0A238J1Y3"/>
<dbReference type="SMART" id="SM00470">
    <property type="entry name" value="ParB"/>
    <property type="match status" value="1"/>
</dbReference>
<reference evidence="3" key="1">
    <citation type="submission" date="2017-05" db="EMBL/GenBank/DDBJ databases">
        <authorList>
            <person name="Rodrigo-Torres L."/>
            <person name="Arahal R. D."/>
            <person name="Lucena T."/>
        </authorList>
    </citation>
    <scope>NUCLEOTIDE SEQUENCE [LARGE SCALE GENOMIC DNA]</scope>
    <source>
        <strain evidence="3">CECT 8489</strain>
    </source>
</reference>
<dbReference type="PANTHER" id="PTHR33375">
    <property type="entry name" value="CHROMOSOME-PARTITIONING PROTEIN PARB-RELATED"/>
    <property type="match status" value="1"/>
</dbReference>
<evidence type="ECO:0000313" key="3">
    <source>
        <dbReference type="Proteomes" id="UP000201838"/>
    </source>
</evidence>
<dbReference type="GO" id="GO:0007059">
    <property type="term" value="P:chromosome segregation"/>
    <property type="evidence" value="ECO:0007669"/>
    <property type="project" value="TreeGrafter"/>
</dbReference>
<keyword evidence="3" id="KW-1185">Reference proteome</keyword>
<evidence type="ECO:0000259" key="1">
    <source>
        <dbReference type="SMART" id="SM00470"/>
    </source>
</evidence>
<dbReference type="OrthoDB" id="9816381at2"/>
<proteinExistence type="predicted"/>
<protein>
    <submittedName>
        <fullName evidence="2">Nucleoid occlusion protein</fullName>
    </submittedName>
</protein>
<gene>
    <name evidence="2" type="primary">noc</name>
    <name evidence="2" type="ORF">BOA8489_02753</name>
</gene>
<organism evidence="2 3">
    <name type="scientific">Boseongicola aestuarii</name>
    <dbReference type="NCBI Taxonomy" id="1470561"/>
    <lineage>
        <taxon>Bacteria</taxon>
        <taxon>Pseudomonadati</taxon>
        <taxon>Pseudomonadota</taxon>
        <taxon>Alphaproteobacteria</taxon>
        <taxon>Rhodobacterales</taxon>
        <taxon>Paracoccaceae</taxon>
        <taxon>Boseongicola</taxon>
    </lineage>
</organism>
<sequence length="82" mass="9312">MLQKQNLAIDDIRVPVKRAKTLDPDKVEALATDILEHGQITPIRVRKDGDKFVLIEGYHRLEAMRALGEEAISAYIVHARLH</sequence>
<dbReference type="SUPFAM" id="SSF110849">
    <property type="entry name" value="ParB/Sulfiredoxin"/>
    <property type="match status" value="1"/>
</dbReference>
<name>A0A238J1Y3_9RHOB</name>
<dbReference type="InterPro" id="IPR003115">
    <property type="entry name" value="ParB_N"/>
</dbReference>
<feature type="domain" description="ParB-like N-terminal" evidence="1">
    <location>
        <begin position="5"/>
        <end position="80"/>
    </location>
</feature>
<dbReference type="Proteomes" id="UP000201838">
    <property type="component" value="Unassembled WGS sequence"/>
</dbReference>
<dbReference type="PANTHER" id="PTHR33375:SF1">
    <property type="entry name" value="CHROMOSOME-PARTITIONING PROTEIN PARB-RELATED"/>
    <property type="match status" value="1"/>
</dbReference>
<accession>A0A238J1Y3</accession>
<dbReference type="InterPro" id="IPR036086">
    <property type="entry name" value="ParB/Sulfiredoxin_sf"/>
</dbReference>
<dbReference type="Gene3D" id="3.90.1530.10">
    <property type="entry name" value="Conserved hypothetical protein from pyrococcus furiosus pfu- 392566-001, ParB domain"/>
    <property type="match status" value="1"/>
</dbReference>
<dbReference type="GO" id="GO:0005694">
    <property type="term" value="C:chromosome"/>
    <property type="evidence" value="ECO:0007669"/>
    <property type="project" value="TreeGrafter"/>
</dbReference>
<dbReference type="InterPro" id="IPR050336">
    <property type="entry name" value="Chromosome_partition/occlusion"/>
</dbReference>